<feature type="region of interest" description="Disordered" evidence="1">
    <location>
        <begin position="156"/>
        <end position="181"/>
    </location>
</feature>
<accession>A0A0B7A857</accession>
<proteinExistence type="predicted"/>
<feature type="transmembrane region" description="Helical" evidence="2">
    <location>
        <begin position="43"/>
        <end position="62"/>
    </location>
</feature>
<feature type="transmembrane region" description="Helical" evidence="2">
    <location>
        <begin position="104"/>
        <end position="125"/>
    </location>
</feature>
<protein>
    <submittedName>
        <fullName evidence="3">Uncharacterized protein</fullName>
    </submittedName>
</protein>
<organism evidence="3">
    <name type="scientific">Arion vulgaris</name>
    <dbReference type="NCBI Taxonomy" id="1028688"/>
    <lineage>
        <taxon>Eukaryota</taxon>
        <taxon>Metazoa</taxon>
        <taxon>Spiralia</taxon>
        <taxon>Lophotrochozoa</taxon>
        <taxon>Mollusca</taxon>
        <taxon>Gastropoda</taxon>
        <taxon>Heterobranchia</taxon>
        <taxon>Euthyneura</taxon>
        <taxon>Panpulmonata</taxon>
        <taxon>Eupulmonata</taxon>
        <taxon>Stylommatophora</taxon>
        <taxon>Helicina</taxon>
        <taxon>Arionoidea</taxon>
        <taxon>Arionidae</taxon>
        <taxon>Arion</taxon>
    </lineage>
</organism>
<evidence type="ECO:0000256" key="2">
    <source>
        <dbReference type="SAM" id="Phobius"/>
    </source>
</evidence>
<evidence type="ECO:0000256" key="1">
    <source>
        <dbReference type="SAM" id="MobiDB-lite"/>
    </source>
</evidence>
<gene>
    <name evidence="3" type="primary">ORF101815</name>
</gene>
<name>A0A0B7A857_9EUPU</name>
<evidence type="ECO:0000313" key="3">
    <source>
        <dbReference type="EMBL" id="CEK76847.1"/>
    </source>
</evidence>
<sequence>KTQRILFSIRSLCWEKKNLVSVMAFRNNLMTFTKWDFMTKLKVTLQGCVVLNLVLLSQLTFLEGAHLQKRETADNVTVPAINWSSTQNTTTVEEPSAKDNTGTVVAVSIICLLLCITIVLSVYFFKRKRQSRMMDREKKMQIQMSSARNAGVYQDLTVSVPSDEKSPASPEHERLHASEDA</sequence>
<keyword evidence="2" id="KW-1133">Transmembrane helix</keyword>
<feature type="non-terminal residue" evidence="3">
    <location>
        <position position="1"/>
    </location>
</feature>
<keyword evidence="2" id="KW-0472">Membrane</keyword>
<feature type="compositionally biased region" description="Basic and acidic residues" evidence="1">
    <location>
        <begin position="162"/>
        <end position="181"/>
    </location>
</feature>
<reference evidence="3" key="1">
    <citation type="submission" date="2014-12" db="EMBL/GenBank/DDBJ databases">
        <title>Insight into the proteome of Arion vulgaris.</title>
        <authorList>
            <person name="Aradska J."/>
            <person name="Bulat T."/>
            <person name="Smidak R."/>
            <person name="Sarate P."/>
            <person name="Gangsoo J."/>
            <person name="Sialana F."/>
            <person name="Bilban M."/>
            <person name="Lubec G."/>
        </authorList>
    </citation>
    <scope>NUCLEOTIDE SEQUENCE</scope>
    <source>
        <tissue evidence="3">Skin</tissue>
    </source>
</reference>
<dbReference type="AlphaFoldDB" id="A0A0B7A857"/>
<dbReference type="EMBL" id="HACG01029982">
    <property type="protein sequence ID" value="CEK76847.1"/>
    <property type="molecule type" value="Transcribed_RNA"/>
</dbReference>
<keyword evidence="2" id="KW-0812">Transmembrane</keyword>